<reference evidence="1" key="1">
    <citation type="journal article" date="2014" name="Front. Microbiol.">
        <title>High frequency of phylogenetically diverse reductive dehalogenase-homologous genes in deep subseafloor sedimentary metagenomes.</title>
        <authorList>
            <person name="Kawai M."/>
            <person name="Futagami T."/>
            <person name="Toyoda A."/>
            <person name="Takaki Y."/>
            <person name="Nishi S."/>
            <person name="Hori S."/>
            <person name="Arai W."/>
            <person name="Tsubouchi T."/>
            <person name="Morono Y."/>
            <person name="Uchiyama I."/>
            <person name="Ito T."/>
            <person name="Fujiyama A."/>
            <person name="Inagaki F."/>
            <person name="Takami H."/>
        </authorList>
    </citation>
    <scope>NUCLEOTIDE SEQUENCE</scope>
    <source>
        <strain evidence="1">Expedition CK06-06</strain>
    </source>
</reference>
<feature type="non-terminal residue" evidence="1">
    <location>
        <position position="249"/>
    </location>
</feature>
<comment type="caution">
    <text evidence="1">The sequence shown here is derived from an EMBL/GenBank/DDBJ whole genome shotgun (WGS) entry which is preliminary data.</text>
</comment>
<accession>X0WSB6</accession>
<organism evidence="1">
    <name type="scientific">marine sediment metagenome</name>
    <dbReference type="NCBI Taxonomy" id="412755"/>
    <lineage>
        <taxon>unclassified sequences</taxon>
        <taxon>metagenomes</taxon>
        <taxon>ecological metagenomes</taxon>
    </lineage>
</organism>
<sequence length="249" mass="27034">HGEWRYGACDLAWEQEHKVFPINIELSAHGKDFVVDDLRVVGLDSLVSNGDFTAIEAASPDEESAPEARDMIGVPRGWRRKYGSPTRDKEAQGSFLVEKTERGSTLLVQKSEGAFVLLAMPMAAPGDVQGFAARATLAASSDLMPGLALLQYGRQGLQHECRATKIMRLPGETILSTGPIERKPSADRIHLLLRFPREAGAYRVRSVEVVALGGQDADLTILVDQVGYDSSEALRFIVATQLFPTSGVG</sequence>
<gene>
    <name evidence="1" type="ORF">S01H1_66809</name>
</gene>
<evidence type="ECO:0000313" key="1">
    <source>
        <dbReference type="EMBL" id="GAG33550.1"/>
    </source>
</evidence>
<proteinExistence type="predicted"/>
<feature type="non-terminal residue" evidence="1">
    <location>
        <position position="1"/>
    </location>
</feature>
<protein>
    <submittedName>
        <fullName evidence="1">Uncharacterized protein</fullName>
    </submittedName>
</protein>
<dbReference type="AlphaFoldDB" id="X0WSB6"/>
<dbReference type="EMBL" id="BARS01044193">
    <property type="protein sequence ID" value="GAG33550.1"/>
    <property type="molecule type" value="Genomic_DNA"/>
</dbReference>
<name>X0WSB6_9ZZZZ</name>